<gene>
    <name evidence="3" type="ORF">FCN80_08610</name>
</gene>
<protein>
    <submittedName>
        <fullName evidence="3">SDR family oxidoreductase</fullName>
    </submittedName>
</protein>
<dbReference type="CDD" id="cd05233">
    <property type="entry name" value="SDR_c"/>
    <property type="match status" value="1"/>
</dbReference>
<dbReference type="Gene3D" id="3.40.50.720">
    <property type="entry name" value="NAD(P)-binding Rossmann-like Domain"/>
    <property type="match status" value="1"/>
</dbReference>
<dbReference type="InterPro" id="IPR002347">
    <property type="entry name" value="SDR_fam"/>
</dbReference>
<dbReference type="InterPro" id="IPR036291">
    <property type="entry name" value="NAD(P)-bd_dom_sf"/>
</dbReference>
<reference evidence="3 4" key="1">
    <citation type="submission" date="2019-04" db="EMBL/GenBank/DDBJ databases">
        <authorList>
            <person name="Li M."/>
            <person name="Gao C."/>
        </authorList>
    </citation>
    <scope>NUCLEOTIDE SEQUENCE [LARGE SCALE GENOMIC DNA]</scope>
    <source>
        <strain evidence="3 4">BGMRC 2031</strain>
    </source>
</reference>
<evidence type="ECO:0000313" key="3">
    <source>
        <dbReference type="EMBL" id="TKI06995.1"/>
    </source>
</evidence>
<keyword evidence="2" id="KW-0560">Oxidoreductase</keyword>
<name>A0ABY2SMQ3_9HYPH</name>
<accession>A0ABY2SMQ3</accession>
<dbReference type="PRINTS" id="PR00081">
    <property type="entry name" value="GDHRDH"/>
</dbReference>
<dbReference type="Proteomes" id="UP000305202">
    <property type="component" value="Unassembled WGS sequence"/>
</dbReference>
<dbReference type="PROSITE" id="PS00061">
    <property type="entry name" value="ADH_SHORT"/>
    <property type="match status" value="1"/>
</dbReference>
<evidence type="ECO:0000313" key="4">
    <source>
        <dbReference type="Proteomes" id="UP000305202"/>
    </source>
</evidence>
<dbReference type="PANTHER" id="PTHR24321:SF8">
    <property type="entry name" value="ESTRADIOL 17-BETA-DEHYDROGENASE 8-RELATED"/>
    <property type="match status" value="1"/>
</dbReference>
<organism evidence="3 4">
    <name type="scientific">Martelella alba</name>
    <dbReference type="NCBI Taxonomy" id="2590451"/>
    <lineage>
        <taxon>Bacteria</taxon>
        <taxon>Pseudomonadati</taxon>
        <taxon>Pseudomonadota</taxon>
        <taxon>Alphaproteobacteria</taxon>
        <taxon>Hyphomicrobiales</taxon>
        <taxon>Aurantimonadaceae</taxon>
        <taxon>Martelella</taxon>
    </lineage>
</organism>
<comment type="similarity">
    <text evidence="1">Belongs to the short-chain dehydrogenases/reductases (SDR) family.</text>
</comment>
<dbReference type="PANTHER" id="PTHR24321">
    <property type="entry name" value="DEHYDROGENASES, SHORT CHAIN"/>
    <property type="match status" value="1"/>
</dbReference>
<dbReference type="SUPFAM" id="SSF51735">
    <property type="entry name" value="NAD(P)-binding Rossmann-fold domains"/>
    <property type="match status" value="1"/>
</dbReference>
<sequence>MSERSKPVALVTGSASGMGKAVADRFLSEGWRVAGVDLAVQDSRHDFIPVRADITQFDALKSAVADSLAGERLSAVINAAGIFPVSNLQSYSSELYRRIFDVNVLGTMNVARTGRDLMAKEGGCMLFFASVDAFAVSPNQLLYSASKAAVVSLTKSLAIELVDAGIVVNSIAPGWVETEGTLAGGRLKDGVMAVPMKRAAKVEEVADWVWKLCAAPGYITGETMVVSGGVYMR</sequence>
<dbReference type="PRINTS" id="PR00080">
    <property type="entry name" value="SDRFAMILY"/>
</dbReference>
<keyword evidence="4" id="KW-1185">Reference proteome</keyword>
<dbReference type="Pfam" id="PF13561">
    <property type="entry name" value="adh_short_C2"/>
    <property type="match status" value="1"/>
</dbReference>
<dbReference type="RefSeq" id="WP_136989744.1">
    <property type="nucleotide sequence ID" value="NZ_SZPQ01000009.1"/>
</dbReference>
<comment type="caution">
    <text evidence="3">The sequence shown here is derived from an EMBL/GenBank/DDBJ whole genome shotgun (WGS) entry which is preliminary data.</text>
</comment>
<evidence type="ECO:0000256" key="2">
    <source>
        <dbReference type="ARBA" id="ARBA00023002"/>
    </source>
</evidence>
<proteinExistence type="inferred from homology"/>
<evidence type="ECO:0000256" key="1">
    <source>
        <dbReference type="ARBA" id="ARBA00006484"/>
    </source>
</evidence>
<dbReference type="EMBL" id="SZPQ01000009">
    <property type="protein sequence ID" value="TKI06995.1"/>
    <property type="molecule type" value="Genomic_DNA"/>
</dbReference>
<dbReference type="InterPro" id="IPR020904">
    <property type="entry name" value="Sc_DH/Rdtase_CS"/>
</dbReference>